<comment type="cofactor">
    <cofactor evidence="4">
        <name>Fe(2+)</name>
        <dbReference type="ChEBI" id="CHEBI:29033"/>
    </cofactor>
</comment>
<feature type="binding site" evidence="4">
    <location>
        <position position="48"/>
    </location>
    <ligand>
        <name>Fe cation</name>
        <dbReference type="ChEBI" id="CHEBI:24875"/>
    </ligand>
</feature>
<dbReference type="PANTHER" id="PTHR23150">
    <property type="entry name" value="SULFATASE MODIFYING FACTOR 1, 2"/>
    <property type="match status" value="1"/>
</dbReference>
<feature type="binding site" evidence="4">
    <location>
        <position position="134"/>
    </location>
    <ligand>
        <name>Fe cation</name>
        <dbReference type="ChEBI" id="CHEBI:24875"/>
    </ligand>
</feature>
<dbReference type="Pfam" id="PF12867">
    <property type="entry name" value="DinB_2"/>
    <property type="match status" value="1"/>
</dbReference>
<dbReference type="InterPro" id="IPR034660">
    <property type="entry name" value="DinB/YfiT-like"/>
</dbReference>
<dbReference type="NCBIfam" id="TIGR03440">
    <property type="entry name" value="egtB_TIGR03440"/>
    <property type="match status" value="1"/>
</dbReference>
<dbReference type="EC" id="1.14.99.50" evidence="4"/>
<dbReference type="InterPro" id="IPR042095">
    <property type="entry name" value="SUMF_sf"/>
</dbReference>
<dbReference type="Proteomes" id="UP001501442">
    <property type="component" value="Unassembled WGS sequence"/>
</dbReference>
<evidence type="ECO:0000313" key="8">
    <source>
        <dbReference type="Proteomes" id="UP001501442"/>
    </source>
</evidence>
<organism evidence="7 8">
    <name type="scientific">Actinoallomurus vinaceus</name>
    <dbReference type="NCBI Taxonomy" id="1080074"/>
    <lineage>
        <taxon>Bacteria</taxon>
        <taxon>Bacillati</taxon>
        <taxon>Actinomycetota</taxon>
        <taxon>Actinomycetes</taxon>
        <taxon>Streptosporangiales</taxon>
        <taxon>Thermomonosporaceae</taxon>
        <taxon>Actinoallomurus</taxon>
    </lineage>
</organism>
<dbReference type="Gene3D" id="1.20.120.450">
    <property type="entry name" value="dinb family like domain"/>
    <property type="match status" value="1"/>
</dbReference>
<comment type="pathway">
    <text evidence="3 4">Amino-acid biosynthesis; ergothioneine biosynthesis.</text>
</comment>
<dbReference type="PANTHER" id="PTHR23150:SF36">
    <property type="entry name" value="HERCYNINE OXYGENASE"/>
    <property type="match status" value="1"/>
</dbReference>
<feature type="domain" description="Sulfatase-modifying factor enzyme-like" evidence="5">
    <location>
        <begin position="175"/>
        <end position="427"/>
    </location>
</feature>
<evidence type="ECO:0000256" key="1">
    <source>
        <dbReference type="ARBA" id="ARBA00023002"/>
    </source>
</evidence>
<comment type="catalytic activity">
    <reaction evidence="4">
        <text>gamma-L-glutamyl-L-cysteine + hercynine + O2 = gamma-L-glutamyl-hercynylcysteine S-oxide + H2O</text>
        <dbReference type="Rhea" id="RHEA:42672"/>
        <dbReference type="ChEBI" id="CHEBI:15377"/>
        <dbReference type="ChEBI" id="CHEBI:15379"/>
        <dbReference type="ChEBI" id="CHEBI:15781"/>
        <dbReference type="ChEBI" id="CHEBI:58173"/>
        <dbReference type="ChEBI" id="CHEBI:82703"/>
        <dbReference type="EC" id="1.14.99.50"/>
    </reaction>
</comment>
<dbReference type="InterPro" id="IPR024775">
    <property type="entry name" value="DinB-like"/>
</dbReference>
<keyword evidence="8" id="KW-1185">Reference proteome</keyword>
<feature type="domain" description="DinB-like" evidence="6">
    <location>
        <begin position="12"/>
        <end position="142"/>
    </location>
</feature>
<comment type="function">
    <text evidence="4">Catalyzes the oxidative sulfurization of hercynine (N-alpha,N-alpha,N-alpha-trimethyl-L-histidine) into hercynyl-gamma-L-glutamyl-L-cysteine sulfoxide, a step in the biosynthesis pathway of ergothioneine.</text>
</comment>
<dbReference type="Gene3D" id="3.90.1580.10">
    <property type="entry name" value="paralog of FGE (formylglycine-generating enzyme)"/>
    <property type="match status" value="1"/>
</dbReference>
<evidence type="ECO:0000256" key="4">
    <source>
        <dbReference type="HAMAP-Rule" id="MF_02035"/>
    </source>
</evidence>
<evidence type="ECO:0000256" key="2">
    <source>
        <dbReference type="ARBA" id="ARBA00023004"/>
    </source>
</evidence>
<keyword evidence="4" id="KW-0503">Monooxygenase</keyword>
<gene>
    <name evidence="4 7" type="primary">egtB</name>
    <name evidence="7" type="ORF">GCM10023196_085750</name>
</gene>
<accession>A0ABP8UPK8</accession>
<dbReference type="InterPro" id="IPR005532">
    <property type="entry name" value="SUMF_dom"/>
</dbReference>
<sequence length="429" mass="48568">MDLKERIATELIAARERSVGLTLEALDEPGLVTQVSPLMSPLVWDLAHIGNYEELWLLRAAAGQEAMRPEIDNLYDAFEHPRAERPKLPLLTPAESRAYIDTVRNKVLDSLEKVPLTGGPLTEGGFVYGMVIQHEHQHDETMLATHQLRKDGPALLDPSPAEPPAGDVALAGKEALVEAGPFVMGTSDDPWAYDNERGAHTVDLPAFFIDVTPVSNAAYLAFMENGGYDDPRWWHPDGWDWRIRSGKRAPAFWRREGGQWLRRRFGRTEPIPSAEPVQHVCWYEADAYARWAGKRLPTEAEWEKAASWDPAAGRKRRLPWGDDGEHANLGQRMMRPAPVGSYPEGASAYGVRQLLGDVWEWTSSDFRGYPGFRVFPYKEYSEVFFGTDYKVLRGGSWATHPMACRTTFRNWDYPIRRQIFAGFRCARDV</sequence>
<feature type="binding site" evidence="4">
    <location>
        <begin position="82"/>
        <end position="85"/>
    </location>
    <ligand>
        <name>gamma-L-glutamyl-L-cysteine</name>
        <dbReference type="ChEBI" id="CHEBI:58173"/>
    </ligand>
</feature>
<dbReference type="InterPro" id="IPR051043">
    <property type="entry name" value="Sulfatase_Mod_Factor_Kinase"/>
</dbReference>
<comment type="similarity">
    <text evidence="4">Belongs to the EgtB family.</text>
</comment>
<feature type="binding site" evidence="4">
    <location>
        <position position="138"/>
    </location>
    <ligand>
        <name>Fe cation</name>
        <dbReference type="ChEBI" id="CHEBI:24875"/>
    </ligand>
</feature>
<protein>
    <recommendedName>
        <fullName evidence="4">Hercynine oxygenase</fullName>
        <ecNumber evidence="4">1.14.99.50</ecNumber>
    </recommendedName>
    <alternativeName>
        <fullName evidence="4">Gamma-glutamyl hercynylcysteine S-oxide synthase</fullName>
    </alternativeName>
</protein>
<evidence type="ECO:0000256" key="3">
    <source>
        <dbReference type="ARBA" id="ARBA00037882"/>
    </source>
</evidence>
<evidence type="ECO:0000313" key="7">
    <source>
        <dbReference type="EMBL" id="GAA4636352.1"/>
    </source>
</evidence>
<keyword evidence="2 4" id="KW-0408">Iron</keyword>
<name>A0ABP8UPK8_9ACTN</name>
<dbReference type="SUPFAM" id="SSF109854">
    <property type="entry name" value="DinB/YfiT-like putative metalloenzymes"/>
    <property type="match status" value="1"/>
</dbReference>
<dbReference type="RefSeq" id="WP_345439330.1">
    <property type="nucleotide sequence ID" value="NZ_BAABHK010000017.1"/>
</dbReference>
<comment type="caution">
    <text evidence="7">The sequence shown here is derived from an EMBL/GenBank/DDBJ whole genome shotgun (WGS) entry which is preliminary data.</text>
</comment>
<dbReference type="InterPro" id="IPR017806">
    <property type="entry name" value="EgtB"/>
</dbReference>
<feature type="binding site" evidence="4">
    <location>
        <position position="416"/>
    </location>
    <ligand>
        <name>gamma-L-glutamyl-L-cysteine</name>
        <dbReference type="ChEBI" id="CHEBI:58173"/>
    </ligand>
</feature>
<dbReference type="InterPro" id="IPR016187">
    <property type="entry name" value="CTDL_fold"/>
</dbReference>
<dbReference type="HAMAP" id="MF_02035">
    <property type="entry name" value="EgtB"/>
    <property type="match status" value="1"/>
</dbReference>
<proteinExistence type="inferred from homology"/>
<evidence type="ECO:0000259" key="6">
    <source>
        <dbReference type="Pfam" id="PF12867"/>
    </source>
</evidence>
<feature type="binding site" evidence="4">
    <location>
        <position position="412"/>
    </location>
    <ligand>
        <name>gamma-L-glutamyl-L-cysteine</name>
        <dbReference type="ChEBI" id="CHEBI:58173"/>
    </ligand>
</feature>
<keyword evidence="4" id="KW-0479">Metal-binding</keyword>
<dbReference type="EMBL" id="BAABHK010000017">
    <property type="protein sequence ID" value="GAA4636352.1"/>
    <property type="molecule type" value="Genomic_DNA"/>
</dbReference>
<reference evidence="8" key="1">
    <citation type="journal article" date="2019" name="Int. J. Syst. Evol. Microbiol.">
        <title>The Global Catalogue of Microorganisms (GCM) 10K type strain sequencing project: providing services to taxonomists for standard genome sequencing and annotation.</title>
        <authorList>
            <consortium name="The Broad Institute Genomics Platform"/>
            <consortium name="The Broad Institute Genome Sequencing Center for Infectious Disease"/>
            <person name="Wu L."/>
            <person name="Ma J."/>
        </authorList>
    </citation>
    <scope>NUCLEOTIDE SEQUENCE [LARGE SCALE GENOMIC DNA]</scope>
    <source>
        <strain evidence="8">JCM 17939</strain>
    </source>
</reference>
<evidence type="ECO:0000259" key="5">
    <source>
        <dbReference type="Pfam" id="PF03781"/>
    </source>
</evidence>
<dbReference type="InterPro" id="IPR032890">
    <property type="entry name" value="EgtB_Actinobacteria"/>
</dbReference>
<dbReference type="SUPFAM" id="SSF56436">
    <property type="entry name" value="C-type lectin-like"/>
    <property type="match status" value="1"/>
</dbReference>
<dbReference type="Pfam" id="PF03781">
    <property type="entry name" value="FGE-sulfatase"/>
    <property type="match status" value="1"/>
</dbReference>
<keyword evidence="1 4" id="KW-0560">Oxidoreductase</keyword>